<protein>
    <recommendedName>
        <fullName evidence="4">DUF2946 domain-containing protein</fullName>
    </recommendedName>
</protein>
<gene>
    <name evidence="2" type="ORF">I6G34_19065</name>
</gene>
<dbReference type="EMBL" id="CP065720">
    <property type="protein sequence ID" value="QPT17483.1"/>
    <property type="molecule type" value="Genomic_DNA"/>
</dbReference>
<evidence type="ECO:0000313" key="3">
    <source>
        <dbReference type="Proteomes" id="UP000595058"/>
    </source>
</evidence>
<dbReference type="GeneID" id="75215441"/>
<keyword evidence="3" id="KW-1185">Reference proteome</keyword>
<name>A0ABX6XTX3_9GAMM</name>
<sequence length="113" mass="12707">MFNQRSKTSLVFALLIALLMGWGSHATSWLISPAQHSFRNHDHHHVHAVEQVSSCALCELQHVHSLGEHIHETPHLTLLLSLSAQPERSDVPAWPRPALPESPVSRIERPPRT</sequence>
<feature type="region of interest" description="Disordered" evidence="1">
    <location>
        <begin position="88"/>
        <end position="113"/>
    </location>
</feature>
<dbReference type="Proteomes" id="UP000595058">
    <property type="component" value="Chromosome"/>
</dbReference>
<proteinExistence type="predicted"/>
<organism evidence="2 3">
    <name type="scientific">Stutzerimonas frequens</name>
    <dbReference type="NCBI Taxonomy" id="2968969"/>
    <lineage>
        <taxon>Bacteria</taxon>
        <taxon>Pseudomonadati</taxon>
        <taxon>Pseudomonadota</taxon>
        <taxon>Gammaproteobacteria</taxon>
        <taxon>Pseudomonadales</taxon>
        <taxon>Pseudomonadaceae</taxon>
        <taxon>Stutzerimonas</taxon>
    </lineage>
</organism>
<evidence type="ECO:0008006" key="4">
    <source>
        <dbReference type="Google" id="ProtNLM"/>
    </source>
</evidence>
<evidence type="ECO:0000313" key="2">
    <source>
        <dbReference type="EMBL" id="QPT17483.1"/>
    </source>
</evidence>
<evidence type="ECO:0000256" key="1">
    <source>
        <dbReference type="SAM" id="MobiDB-lite"/>
    </source>
</evidence>
<accession>A0ABX6XTX3</accession>
<dbReference type="RefSeq" id="WP_063542663.1">
    <property type="nucleotide sequence ID" value="NZ_CP045416.1"/>
</dbReference>
<reference evidence="2 3" key="1">
    <citation type="submission" date="2020-12" db="EMBL/GenBank/DDBJ databases">
        <title>FDA dAtabase for Regulatory Grade micrObial Sequences (FDA-ARGOS): Supporting development and validation of Infectious Disease Dx tests.</title>
        <authorList>
            <person name="Sproer C."/>
            <person name="Gronow S."/>
            <person name="Severitt S."/>
            <person name="Schroder I."/>
            <person name="Tallon L."/>
            <person name="Sadzewicz L."/>
            <person name="Zhao X."/>
            <person name="Boylan J."/>
            <person name="Ott S."/>
            <person name="Bowen H."/>
            <person name="Vavikolanu K."/>
            <person name="Mehta A."/>
            <person name="Aluvathingal J."/>
            <person name="Nadendla S."/>
            <person name="Lowell S."/>
            <person name="Myers T."/>
            <person name="Yan Y."/>
            <person name="Sichtig H."/>
        </authorList>
    </citation>
    <scope>NUCLEOTIDE SEQUENCE [LARGE SCALE GENOMIC DNA]</scope>
    <source>
        <strain evidence="2 3">FDAARGOS_877</strain>
    </source>
</reference>